<reference evidence="2" key="1">
    <citation type="journal article" date="2023" name="G3 (Bethesda)">
        <title>Genome assembly and association tests identify interacting loci associated with vigor, precocity, and sex in interspecific pistachio rootstocks.</title>
        <authorList>
            <person name="Palmer W."/>
            <person name="Jacygrad E."/>
            <person name="Sagayaradj S."/>
            <person name="Cavanaugh K."/>
            <person name="Han R."/>
            <person name="Bertier L."/>
            <person name="Beede B."/>
            <person name="Kafkas S."/>
            <person name="Golino D."/>
            <person name="Preece J."/>
            <person name="Michelmore R."/>
        </authorList>
    </citation>
    <scope>NUCLEOTIDE SEQUENCE [LARGE SCALE GENOMIC DNA]</scope>
</reference>
<dbReference type="EMBL" id="CM047909">
    <property type="protein sequence ID" value="KAJ0079206.1"/>
    <property type="molecule type" value="Genomic_DNA"/>
</dbReference>
<sequence length="225" mass="25289">MNKQLLEIQPKELKFIFVLKKQSSCSVRLTNNTHNYVAFKVKTTSPKKYCVRPNVGIVMPKSACDFTELLVAANLESFWEIIATVWVYHDCHVVKRKYNVSLRCSPFPFDVNAVTMQAQGVAPPDMVCKDKFLIQSTVVPVGTTDEDITASMFARDDGRYIQENKLKVTLISPPNSPVLSPINGSLKQGLAYEASILEDPVSRVQILTPSDMVRKTLLSQECWIC</sequence>
<dbReference type="Proteomes" id="UP001164250">
    <property type="component" value="Chromosome 13"/>
</dbReference>
<name>A0ACC0ZYG8_9ROSI</name>
<organism evidence="1 2">
    <name type="scientific">Pistacia atlantica</name>
    <dbReference type="NCBI Taxonomy" id="434234"/>
    <lineage>
        <taxon>Eukaryota</taxon>
        <taxon>Viridiplantae</taxon>
        <taxon>Streptophyta</taxon>
        <taxon>Embryophyta</taxon>
        <taxon>Tracheophyta</taxon>
        <taxon>Spermatophyta</taxon>
        <taxon>Magnoliopsida</taxon>
        <taxon>eudicotyledons</taxon>
        <taxon>Gunneridae</taxon>
        <taxon>Pentapetalae</taxon>
        <taxon>rosids</taxon>
        <taxon>malvids</taxon>
        <taxon>Sapindales</taxon>
        <taxon>Anacardiaceae</taxon>
        <taxon>Pistacia</taxon>
    </lineage>
</organism>
<accession>A0ACC0ZYG8</accession>
<protein>
    <submittedName>
        <fullName evidence="1">Uncharacterized protein</fullName>
    </submittedName>
</protein>
<gene>
    <name evidence="1" type="ORF">Patl1_23425</name>
</gene>
<comment type="caution">
    <text evidence="1">The sequence shown here is derived from an EMBL/GenBank/DDBJ whole genome shotgun (WGS) entry which is preliminary data.</text>
</comment>
<keyword evidence="2" id="KW-1185">Reference proteome</keyword>
<evidence type="ECO:0000313" key="2">
    <source>
        <dbReference type="Proteomes" id="UP001164250"/>
    </source>
</evidence>
<proteinExistence type="predicted"/>
<evidence type="ECO:0000313" key="1">
    <source>
        <dbReference type="EMBL" id="KAJ0079206.1"/>
    </source>
</evidence>